<feature type="region of interest" description="Disordered" evidence="3">
    <location>
        <begin position="249"/>
        <end position="269"/>
    </location>
</feature>
<feature type="transmembrane region" description="Helical" evidence="4">
    <location>
        <begin position="614"/>
        <end position="635"/>
    </location>
</feature>
<comment type="caution">
    <text evidence="6">The sequence shown here is derived from an EMBL/GenBank/DDBJ whole genome shotgun (WGS) entry which is preliminary data.</text>
</comment>
<sequence length="704" mass="77660">MGQSENNINVNHRENNSAPQLDASLEATINAQKTVQKLTGELELLQSNVLNSLQEDVKRLVEEKRQLTDDVQKLSVQKNNLQSSQIEQQQQVLIRQLVQVLANHVSIQLQSSLEQLFESAIVRVSKNNTIQPYTETQITANPDSDVDNLIASLKAAVTSTFEELQSELKNYQSSFSVQLSRMYSEQEQGEAILAELVYRLRNELDAAPQNVDNTVEEFASVELSEALENPETAEFYTLNNIDINAPESQLETQQGTNEPPRNQFPNTVIPNPVTRAQVEASLEPVENTEFVESQPQESVERVKLLRPQESSLPETPVVETIVPTPIPTPSIRRRRVEARRPQTPPEVEVNSRELPASLRAGFILIMLSVVASALYNVSVKAMFFQKSQIFGVFDVQQLIVPTLGNCFLILMLRMLVVVPLMLVMAPIMHQGIWNDIRGLVDSLRNNKGSAPNATPMPRAITKQVLVLSLISGFFLFLSQVLIYLAIGQVATGVAISLFFIYPVISGFFGWLIFRSDRERPTLSRVSAIACICFGQLLVLGSNTSNPNISFGSTAAIVSGVTFAIYIVLTRICAARLHPVSFTLLNFTTMLLLCFVALIIPLPANIGVQVNNTNFLELILSAFILGVLTLAGYVLNNLGIRKFGAIRSALIGACVPALTVLFAGLIIQENLELIQVIGVLVVTVGAAAFNLEKIRNRSRSSRTTA</sequence>
<keyword evidence="7" id="KW-1185">Reference proteome</keyword>
<keyword evidence="4" id="KW-0812">Transmembrane</keyword>
<dbReference type="SUPFAM" id="SSF103481">
    <property type="entry name" value="Multidrug resistance efflux transporter EmrE"/>
    <property type="match status" value="2"/>
</dbReference>
<feature type="transmembrane region" description="Helical" evidence="4">
    <location>
        <begin position="548"/>
        <end position="568"/>
    </location>
</feature>
<feature type="transmembrane region" description="Helical" evidence="4">
    <location>
        <begin position="492"/>
        <end position="513"/>
    </location>
</feature>
<dbReference type="PANTHER" id="PTHR22911:SF137">
    <property type="entry name" value="SOLUTE CARRIER FAMILY 35 MEMBER G2-RELATED"/>
    <property type="match status" value="1"/>
</dbReference>
<dbReference type="Pfam" id="PF00892">
    <property type="entry name" value="EamA"/>
    <property type="match status" value="1"/>
</dbReference>
<name>A0A3S1CT58_9CYAN</name>
<evidence type="ECO:0000259" key="5">
    <source>
        <dbReference type="Pfam" id="PF00892"/>
    </source>
</evidence>
<feature type="transmembrane region" description="Helical" evidence="4">
    <location>
        <begin position="525"/>
        <end position="542"/>
    </location>
</feature>
<proteinExistence type="inferred from homology"/>
<gene>
    <name evidence="6" type="ORF">DSM106972_004810</name>
</gene>
<evidence type="ECO:0000256" key="3">
    <source>
        <dbReference type="SAM" id="MobiDB-lite"/>
    </source>
</evidence>
<reference evidence="6" key="1">
    <citation type="submission" date="2018-12" db="EMBL/GenBank/DDBJ databases">
        <authorList>
            <person name="Will S."/>
            <person name="Neumann-Schaal M."/>
            <person name="Henke P."/>
        </authorList>
    </citation>
    <scope>NUCLEOTIDE SEQUENCE</scope>
    <source>
        <strain evidence="6">PCC 7102</strain>
    </source>
</reference>
<dbReference type="PANTHER" id="PTHR22911">
    <property type="entry name" value="ACYL-MALONYL CONDENSING ENZYME-RELATED"/>
    <property type="match status" value="1"/>
</dbReference>
<feature type="transmembrane region" description="Helical" evidence="4">
    <location>
        <begin position="360"/>
        <end position="378"/>
    </location>
</feature>
<dbReference type="AlphaFoldDB" id="A0A3S1CT58"/>
<organism evidence="6 7">
    <name type="scientific">Dulcicalothrix desertica PCC 7102</name>
    <dbReference type="NCBI Taxonomy" id="232991"/>
    <lineage>
        <taxon>Bacteria</taxon>
        <taxon>Bacillati</taxon>
        <taxon>Cyanobacteriota</taxon>
        <taxon>Cyanophyceae</taxon>
        <taxon>Nostocales</taxon>
        <taxon>Calotrichaceae</taxon>
        <taxon>Dulcicalothrix</taxon>
    </lineage>
</organism>
<feature type="transmembrane region" description="Helical" evidence="4">
    <location>
        <begin position="647"/>
        <end position="666"/>
    </location>
</feature>
<feature type="domain" description="EamA" evidence="5">
    <location>
        <begin position="550"/>
        <end position="687"/>
    </location>
</feature>
<feature type="transmembrane region" description="Helical" evidence="4">
    <location>
        <begin position="672"/>
        <end position="690"/>
    </location>
</feature>
<evidence type="ECO:0000313" key="7">
    <source>
        <dbReference type="Proteomes" id="UP000271624"/>
    </source>
</evidence>
<dbReference type="RefSeq" id="WP_127078482.1">
    <property type="nucleotide sequence ID" value="NZ_RSCL01000001.1"/>
</dbReference>
<dbReference type="EMBL" id="RSCL01000001">
    <property type="protein sequence ID" value="RUT09986.1"/>
    <property type="molecule type" value="Genomic_DNA"/>
</dbReference>
<evidence type="ECO:0000313" key="6">
    <source>
        <dbReference type="EMBL" id="RUT09986.1"/>
    </source>
</evidence>
<keyword evidence="4" id="KW-1133">Transmembrane helix</keyword>
<keyword evidence="4" id="KW-0472">Membrane</keyword>
<feature type="coiled-coil region" evidence="2">
    <location>
        <begin position="35"/>
        <end position="84"/>
    </location>
</feature>
<evidence type="ECO:0000256" key="2">
    <source>
        <dbReference type="SAM" id="Coils"/>
    </source>
</evidence>
<reference evidence="6" key="2">
    <citation type="journal article" date="2019" name="Genome Biol. Evol.">
        <title>Day and night: Metabolic profiles and evolutionary relationships of six axenic non-marine cyanobacteria.</title>
        <authorList>
            <person name="Will S.E."/>
            <person name="Henke P."/>
            <person name="Boedeker C."/>
            <person name="Huang S."/>
            <person name="Brinkmann H."/>
            <person name="Rohde M."/>
            <person name="Jarek M."/>
            <person name="Friedl T."/>
            <person name="Seufert S."/>
            <person name="Schumacher M."/>
            <person name="Overmann J."/>
            <person name="Neumann-Schaal M."/>
            <person name="Petersen J."/>
        </authorList>
    </citation>
    <scope>NUCLEOTIDE SEQUENCE [LARGE SCALE GENOMIC DNA]</scope>
    <source>
        <strain evidence="6">PCC 7102</strain>
    </source>
</reference>
<evidence type="ECO:0000256" key="4">
    <source>
        <dbReference type="SAM" id="Phobius"/>
    </source>
</evidence>
<feature type="transmembrane region" description="Helical" evidence="4">
    <location>
        <begin position="580"/>
        <end position="602"/>
    </location>
</feature>
<dbReference type="Proteomes" id="UP000271624">
    <property type="component" value="Unassembled WGS sequence"/>
</dbReference>
<dbReference type="InterPro" id="IPR000620">
    <property type="entry name" value="EamA_dom"/>
</dbReference>
<dbReference type="InterPro" id="IPR037185">
    <property type="entry name" value="EmrE-like"/>
</dbReference>
<accession>A0A3S1CT58</accession>
<feature type="transmembrane region" description="Helical" evidence="4">
    <location>
        <begin position="464"/>
        <end position="486"/>
    </location>
</feature>
<dbReference type="OrthoDB" id="517612at2"/>
<keyword evidence="2" id="KW-0175">Coiled coil</keyword>
<evidence type="ECO:0000256" key="1">
    <source>
        <dbReference type="ARBA" id="ARBA00007362"/>
    </source>
</evidence>
<comment type="similarity">
    <text evidence="1">Belongs to the EamA transporter family.</text>
</comment>
<feature type="transmembrane region" description="Helical" evidence="4">
    <location>
        <begin position="398"/>
        <end position="423"/>
    </location>
</feature>
<dbReference type="GO" id="GO:0016020">
    <property type="term" value="C:membrane"/>
    <property type="evidence" value="ECO:0007669"/>
    <property type="project" value="InterPro"/>
</dbReference>
<protein>
    <recommendedName>
        <fullName evidence="5">EamA domain-containing protein</fullName>
    </recommendedName>
</protein>